<evidence type="ECO:0000313" key="2">
    <source>
        <dbReference type="EMBL" id="DAF92207.1"/>
    </source>
</evidence>
<name>A0A8S5UCH3_9CAUD</name>
<organism evidence="2">
    <name type="scientific">Siphoviridae sp. ctgN495</name>
    <dbReference type="NCBI Taxonomy" id="2825608"/>
    <lineage>
        <taxon>Viruses</taxon>
        <taxon>Duplodnaviria</taxon>
        <taxon>Heunggongvirae</taxon>
        <taxon>Uroviricota</taxon>
        <taxon>Caudoviricetes</taxon>
    </lineage>
</organism>
<reference evidence="2" key="1">
    <citation type="journal article" date="2021" name="Proc. Natl. Acad. Sci. U.S.A.">
        <title>A Catalog of Tens of Thousands of Viruses from Human Metagenomes Reveals Hidden Associations with Chronic Diseases.</title>
        <authorList>
            <person name="Tisza M.J."/>
            <person name="Buck C.B."/>
        </authorList>
    </citation>
    <scope>NUCLEOTIDE SEQUENCE</scope>
    <source>
        <strain evidence="2">CtgN495</strain>
    </source>
</reference>
<feature type="region of interest" description="Disordered" evidence="1">
    <location>
        <begin position="1"/>
        <end position="41"/>
    </location>
</feature>
<evidence type="ECO:0000256" key="1">
    <source>
        <dbReference type="SAM" id="MobiDB-lite"/>
    </source>
</evidence>
<protein>
    <submittedName>
        <fullName evidence="2">Uncharacterized protein</fullName>
    </submittedName>
</protein>
<accession>A0A8S5UCH3</accession>
<dbReference type="EMBL" id="BK016063">
    <property type="protein sequence ID" value="DAF92207.1"/>
    <property type="molecule type" value="Genomic_DNA"/>
</dbReference>
<feature type="compositionally biased region" description="Low complexity" evidence="1">
    <location>
        <begin position="16"/>
        <end position="37"/>
    </location>
</feature>
<proteinExistence type="predicted"/>
<sequence>MADNKKQNKTSRFVSESQGLQDENQQQQNQNSQGNLNSVKDYLKSIDQTTKQILQKANGFSQSSARDQFGQKKGYFGEQYSQNAGSRNSGKKSYGSFSDGFEDAFWEGILGKDFKDQMSSVVQGFAKDFGVSVQDLPGELGNQLGKVGMNAFKSTKLGQKVTGKLNDAKQKIFESASNAFQQGADKYGGKSAAGDALKNLAGKFKGQSAVQTASGTSSILGKAGNIINSVFGSSQGVAAASGAGEAAATAAATMAEGAATAGTAAQAGATAMATMTSSAAAATSGIASMAAAAGPAGIAMVAGMVAVELFSEALVPAIEGAKKFGKALKDSAKRDQASEDRRAELAKDRLKQDVETIITQPFKILEEAAQKVYDAWDANLRTINQTQGYTKSDLQDLMASYAERLRQEGLSKYVSGSDITTNLTKVLESGLSGKVAEEFAYLATKLNAAIPTEDFFQYSSTYASLAANAIKNGKSETEAISYATSELENFASNLLYSSRQLAGGFSTGLKNASSLFEEAVKITTAAKQGDAGQLSSVLTAVSAVTGAIAPDLASSMTDAIVKAATGGNSSQIVALRSLAGINAGNTEFLKALVNDPQQVFSTLFTNLAKMQNMSNDNFMEVAEGLSDVFGVSMDAFARVDFNYLAKAITNMNTSNASLNENISNLQSGQSTTNADILRNQQVNQYMIENGLSLVMDNEAARAIQQHMWDEQRLQQLQETTYGVEIQGSALEFLAGIKNTIKNIMNILNPVRWLITTVSNVAQSTAEGNALKADVAKVLALGKVGQGNAQSFYNLTTRGKELNLTPNLVQLLGGESSYYNAQAIGRTAYAIGDFTSAFLSPGAYLSQLAKQGIASFLLSRTDSKNPNKYGIGGKSSSYGPSSNYKWGTVGKSQGYGLKVKNTAMSVSSGSSTSSNEQSAEERNKQILQSNFDRMMNTIDSFVDQGKTYDEWAATARNFGISDYQKALNTLGYSEADLQGYFEAKEGVKGGQEQARKAKKEETFWDKGLEYFDTFSLNSDSQMQSMIDLTTAGNDLISKILEKNTEFKQAFDDYFVNHILYSKSYDHAAVTKIQNDEKYKSSDAIYALADALTAATDLTDPTLQTNAILSQILIVVQSIMQQNNTSGRLTLPDAIAAMATGTFNYEST</sequence>